<feature type="region of interest" description="Disordered" evidence="1">
    <location>
        <begin position="577"/>
        <end position="598"/>
    </location>
</feature>
<dbReference type="OrthoDB" id="687730at2759"/>
<dbReference type="InterPro" id="IPR000253">
    <property type="entry name" value="FHA_dom"/>
</dbReference>
<dbReference type="RefSeq" id="XP_067181137.1">
    <property type="nucleotide sequence ID" value="XM_067325281.1"/>
</dbReference>
<accession>A0A836KXM7</accession>
<dbReference type="InterPro" id="IPR008984">
    <property type="entry name" value="SMAD_FHA_dom_sf"/>
</dbReference>
<keyword evidence="4" id="KW-1185">Reference proteome</keyword>
<comment type="caution">
    <text evidence="3">The sequence shown here is derived from an EMBL/GenBank/DDBJ whole genome shotgun (WGS) entry which is preliminary data.</text>
</comment>
<feature type="domain" description="FHA" evidence="2">
    <location>
        <begin position="104"/>
        <end position="155"/>
    </location>
</feature>
<dbReference type="EMBL" id="JAFEUZ010000006">
    <property type="protein sequence ID" value="KAG5486680.1"/>
    <property type="molecule type" value="Genomic_DNA"/>
</dbReference>
<evidence type="ECO:0000313" key="4">
    <source>
        <dbReference type="Proteomes" id="UP000673552"/>
    </source>
</evidence>
<dbReference type="SUPFAM" id="SSF49879">
    <property type="entry name" value="SMAD/FHA domain"/>
    <property type="match status" value="1"/>
</dbReference>
<evidence type="ECO:0000256" key="1">
    <source>
        <dbReference type="SAM" id="MobiDB-lite"/>
    </source>
</evidence>
<feature type="region of interest" description="Disordered" evidence="1">
    <location>
        <begin position="482"/>
        <end position="501"/>
    </location>
</feature>
<dbReference type="Pfam" id="PF00498">
    <property type="entry name" value="FHA"/>
    <property type="match status" value="1"/>
</dbReference>
<dbReference type="Gene3D" id="2.60.200.20">
    <property type="match status" value="1"/>
</dbReference>
<dbReference type="PROSITE" id="PS50006">
    <property type="entry name" value="FHA_DOMAIN"/>
    <property type="match status" value="1"/>
</dbReference>
<protein>
    <recommendedName>
        <fullName evidence="2">FHA domain-containing protein</fullName>
    </recommendedName>
</protein>
<dbReference type="GeneID" id="92517793"/>
<dbReference type="Proteomes" id="UP000673552">
    <property type="component" value="Unassembled WGS sequence"/>
</dbReference>
<sequence length="671" mass="71014">MANAVDVDFVLVRGPSSLDRRMRVALPSNGTPVTVGRSTHCSTLLDPSLLFSSQVQCSLFAMRVKSAATVASASVTSTAADTLPVSAEVSSTPSHACGGGTAPRFETTPIDAADTLSTPRRQPTHRDGDCTDRTTRVYITDMCSSNGTFVNGIRISETEPTELKHGDVCIFGGMRDVEVGEALPADAYDGPELVQWRVDLRLSPEQPPETYEYTSTPLVLPARDVLEVEERALLDTAQRSLAKSIRPSVRALASATPAAATVTAVMQQRNGDSAIEDSAARLQTAFDLREVERSPCGVPQQLFTSPISHEEQAKREAMADEAAVTSGRSSDGRRSVSLVASQEAQVAPVALTEETSGVEATADIDHAPLADPIDMAVPAGPPAAVLYDAVRLGNVTYNARKEVGAELDLAVGEGGAIDVDDGPCAPSGRRRRRRSPASTTPQKQRRLYREAPAVAVAPAHLIFTPTHIKWTMPNPNEIWSHLQQSPSGEAATAAAPHNAGASGKPTKWFYGMLPVTSMATLVVCPERLGIAVELRDGCQLPLVDAAVLSGSAESRWVVWVLSQRMASVVAPAEAQSSGRGCSRASKGKPNNACKETEKTPSLAVQSAAAAAADAAEESTLTPTARFEAWLRHFRVYYAAQNLPTPVVVDGAAFDIILSPTSLSTSASVLFT</sequence>
<dbReference type="AlphaFoldDB" id="A0A836KXM7"/>
<feature type="compositionally biased region" description="Low complexity" evidence="1">
    <location>
        <begin position="490"/>
        <end position="501"/>
    </location>
</feature>
<reference evidence="4" key="1">
    <citation type="journal article" date="2021" name="Microbiol. Resour. Announc.">
        <title>LGAAP: Leishmaniinae Genome Assembly and Annotation Pipeline.</title>
        <authorList>
            <person name="Almutairi H."/>
            <person name="Urbaniak M.D."/>
            <person name="Bates M.D."/>
            <person name="Jariyapan N."/>
            <person name="Kwakye-Nuako G."/>
            <person name="Thomaz-Soccol V."/>
            <person name="Al-Salem W.S."/>
            <person name="Dillon R.J."/>
            <person name="Bates P.A."/>
            <person name="Gatherer D."/>
        </authorList>
    </citation>
    <scope>NUCLEOTIDE SEQUENCE [LARGE SCALE GENOMIC DNA]</scope>
</reference>
<evidence type="ECO:0000259" key="2">
    <source>
        <dbReference type="PROSITE" id="PS50006"/>
    </source>
</evidence>
<evidence type="ECO:0000313" key="3">
    <source>
        <dbReference type="EMBL" id="KAG5486680.1"/>
    </source>
</evidence>
<feature type="region of interest" description="Disordered" evidence="1">
    <location>
        <begin position="414"/>
        <end position="446"/>
    </location>
</feature>
<organism evidence="3 4">
    <name type="scientific">Leishmania martiniquensis</name>
    <dbReference type="NCBI Taxonomy" id="1580590"/>
    <lineage>
        <taxon>Eukaryota</taxon>
        <taxon>Discoba</taxon>
        <taxon>Euglenozoa</taxon>
        <taxon>Kinetoplastea</taxon>
        <taxon>Metakinetoplastina</taxon>
        <taxon>Trypanosomatida</taxon>
        <taxon>Trypanosomatidae</taxon>
        <taxon>Leishmaniinae</taxon>
        <taxon>Leishmania</taxon>
    </lineage>
</organism>
<feature type="region of interest" description="Disordered" evidence="1">
    <location>
        <begin position="90"/>
        <end position="131"/>
    </location>
</feature>
<name>A0A836KXM7_9TRYP</name>
<reference evidence="4" key="2">
    <citation type="journal article" date="2021" name="Sci. Data">
        <title>Chromosome-scale genome sequencing, assembly and annotation of six genomes from subfamily Leishmaniinae.</title>
        <authorList>
            <person name="Almutairi H."/>
            <person name="Urbaniak M.D."/>
            <person name="Bates M.D."/>
            <person name="Jariyapan N."/>
            <person name="Kwakye-Nuako G."/>
            <person name="Thomaz Soccol V."/>
            <person name="Al-Salem W.S."/>
            <person name="Dillon R.J."/>
            <person name="Bates P.A."/>
            <person name="Gatherer D."/>
        </authorList>
    </citation>
    <scope>NUCLEOTIDE SEQUENCE [LARGE SCALE GENOMIC DNA]</scope>
</reference>
<proteinExistence type="predicted"/>
<dbReference type="KEGG" id="lmat:92517793"/>
<gene>
    <name evidence="3" type="ORF">LSCM1_07933</name>
</gene>